<dbReference type="EMBL" id="BKBW01000014">
    <property type="protein sequence ID" value="GEQ77570.1"/>
    <property type="molecule type" value="Genomic_DNA"/>
</dbReference>
<sequence length="229" mass="25779">MYESHSVCHFFREWGFREGLAAAEKHSEGNFERVSMLGNMQNKFDAVFGDVALTNQTRFQLIEFKQDAEGFAEEVKQGKKNRTALHAHLQTDITCRELSLQGHVAGYVEGNVLRLDPYYALCAGLSLSQIQTSYMDLAKDFDAYYDLWNPQSGNVQLHAGLDSVDFKDYVKCMYQHLETDAFGVLQIFSEKKNAPVPFYGSVKGLIADLLAAFTELEKIVTKSKRPGGP</sequence>
<evidence type="ECO:0000313" key="2">
    <source>
        <dbReference type="Proteomes" id="UP000323105"/>
    </source>
</evidence>
<reference evidence="1 2" key="1">
    <citation type="journal article" date="2019" name="Microbiol. Resour. Announc.">
        <title>Draft Genome Sequence of Comamonas testosteroni TA441, a Bacterium That Has a Cryptic Phenol Degradation Gene Cluster.</title>
        <authorList>
            <person name="Arai H."/>
            <person name="Ishii M."/>
        </authorList>
    </citation>
    <scope>NUCLEOTIDE SEQUENCE [LARGE SCALE GENOMIC DNA]</scope>
    <source>
        <strain evidence="1 2">TA441</strain>
    </source>
</reference>
<proteinExistence type="predicted"/>
<name>A0A5A7MJA4_COMTE</name>
<gene>
    <name evidence="1" type="ORF">CTTA_4575</name>
</gene>
<dbReference type="Proteomes" id="UP000323105">
    <property type="component" value="Unassembled WGS sequence"/>
</dbReference>
<protein>
    <submittedName>
        <fullName evidence="1">Uncharacterized protein</fullName>
    </submittedName>
</protein>
<dbReference type="RefSeq" id="WP_149356926.1">
    <property type="nucleotide sequence ID" value="NZ_BKBW01000014.1"/>
</dbReference>
<comment type="caution">
    <text evidence="1">The sequence shown here is derived from an EMBL/GenBank/DDBJ whole genome shotgun (WGS) entry which is preliminary data.</text>
</comment>
<evidence type="ECO:0000313" key="1">
    <source>
        <dbReference type="EMBL" id="GEQ77570.1"/>
    </source>
</evidence>
<accession>A0A5A7MJA4</accession>
<dbReference type="AlphaFoldDB" id="A0A5A7MJA4"/>
<organism evidence="1 2">
    <name type="scientific">Comamonas testosteroni</name>
    <name type="common">Pseudomonas testosteroni</name>
    <dbReference type="NCBI Taxonomy" id="285"/>
    <lineage>
        <taxon>Bacteria</taxon>
        <taxon>Pseudomonadati</taxon>
        <taxon>Pseudomonadota</taxon>
        <taxon>Betaproteobacteria</taxon>
        <taxon>Burkholderiales</taxon>
        <taxon>Comamonadaceae</taxon>
        <taxon>Comamonas</taxon>
    </lineage>
</organism>